<feature type="signal peptide" evidence="1">
    <location>
        <begin position="1"/>
        <end position="23"/>
    </location>
</feature>
<feature type="chain" id="PRO_5042967269" evidence="1">
    <location>
        <begin position="24"/>
        <end position="338"/>
    </location>
</feature>
<reference evidence="3" key="1">
    <citation type="submission" date="2023-01" db="EMBL/GenBank/DDBJ databases">
        <title>Key to firefly adult light organ development and bioluminescence: homeobox transcription factors regulate luciferase expression and transportation to peroxisome.</title>
        <authorList>
            <person name="Fu X."/>
        </authorList>
    </citation>
    <scope>NUCLEOTIDE SEQUENCE [LARGE SCALE GENOMIC DNA]</scope>
</reference>
<evidence type="ECO:0000313" key="2">
    <source>
        <dbReference type="EMBL" id="KAK4874236.1"/>
    </source>
</evidence>
<evidence type="ECO:0000313" key="3">
    <source>
        <dbReference type="Proteomes" id="UP001353858"/>
    </source>
</evidence>
<name>A0AAN7P4N2_9COLE</name>
<dbReference type="Proteomes" id="UP001353858">
    <property type="component" value="Unassembled WGS sequence"/>
</dbReference>
<organism evidence="2 3">
    <name type="scientific">Aquatica leii</name>
    <dbReference type="NCBI Taxonomy" id="1421715"/>
    <lineage>
        <taxon>Eukaryota</taxon>
        <taxon>Metazoa</taxon>
        <taxon>Ecdysozoa</taxon>
        <taxon>Arthropoda</taxon>
        <taxon>Hexapoda</taxon>
        <taxon>Insecta</taxon>
        <taxon>Pterygota</taxon>
        <taxon>Neoptera</taxon>
        <taxon>Endopterygota</taxon>
        <taxon>Coleoptera</taxon>
        <taxon>Polyphaga</taxon>
        <taxon>Elateriformia</taxon>
        <taxon>Elateroidea</taxon>
        <taxon>Lampyridae</taxon>
        <taxon>Luciolinae</taxon>
        <taxon>Aquatica</taxon>
    </lineage>
</organism>
<accession>A0AAN7P4N2</accession>
<dbReference type="GO" id="GO:0005829">
    <property type="term" value="C:cytosol"/>
    <property type="evidence" value="ECO:0007669"/>
    <property type="project" value="TreeGrafter"/>
</dbReference>
<keyword evidence="3" id="KW-1185">Reference proteome</keyword>
<dbReference type="AlphaFoldDB" id="A0AAN7P4N2"/>
<keyword evidence="1" id="KW-0732">Signal</keyword>
<comment type="caution">
    <text evidence="2">The sequence shown here is derived from an EMBL/GenBank/DDBJ whole genome shotgun (WGS) entry which is preliminary data.</text>
</comment>
<protein>
    <submittedName>
        <fullName evidence="2">Uncharacterized protein</fullName>
    </submittedName>
</protein>
<gene>
    <name evidence="2" type="ORF">RN001_013596</name>
</gene>
<dbReference type="PANTHER" id="PTHR33539">
    <property type="entry name" value="UPF0764 PROTEIN C16ORF89"/>
    <property type="match status" value="1"/>
</dbReference>
<dbReference type="PANTHER" id="PTHR33539:SF1">
    <property type="entry name" value="UPF0764 PROTEIN C16ORF89"/>
    <property type="match status" value="1"/>
</dbReference>
<dbReference type="GO" id="GO:0016020">
    <property type="term" value="C:membrane"/>
    <property type="evidence" value="ECO:0007669"/>
    <property type="project" value="TreeGrafter"/>
</dbReference>
<evidence type="ECO:0000256" key="1">
    <source>
        <dbReference type="SAM" id="SignalP"/>
    </source>
</evidence>
<dbReference type="InterPro" id="IPR031751">
    <property type="entry name" value="DUF4735"/>
</dbReference>
<sequence>MYNKMVVFLYVIVSFGECSSVSSCHILDVITISLSRLLDFVLDNYEAMNIDGILGISKTRAYLEDILPHINNVTIASQVLKLIYKAETIYFLQLPNLPEYPFKYYVFKTYLLPPNNWKNVTFLNDKLFTDTEIDAKFSEVFSADEFQMYVRDNGFNETFFDDCLVELITAAESCQITQACLQYLAILPKKFGVLFSGYRVTHMLLFLQIARIRKCLYDTQELESMVQKECSYIFWELQKNAEYKFIPKLLDLTLEQIDLCGYEGYSKFFQKRFLDYILRSQHQQGCFKLITVNNAVTKNKRESSVMKHGCNSHATGLAASVLALFLKALSVTDLMKTF</sequence>
<proteinExistence type="predicted"/>
<dbReference type="EMBL" id="JARPUR010000006">
    <property type="protein sequence ID" value="KAK4874236.1"/>
    <property type="molecule type" value="Genomic_DNA"/>
</dbReference>
<dbReference type="Pfam" id="PF15882">
    <property type="entry name" value="DUF4735"/>
    <property type="match status" value="1"/>
</dbReference>